<dbReference type="Pfam" id="PF04784">
    <property type="entry name" value="DUF547"/>
    <property type="match status" value="1"/>
</dbReference>
<name>A0A163B4M4_9FLAO</name>
<sequence length="222" mass="26282">MSKEPKKVSKTLLHQPWNALLKKYVSKDGNINYKGFKQDRAFRLYLKTLSTNMPDQNWSKNEKLAYWLNVYNAFTIKLITNNYPLKSIKEIKKPWDLRFFKLGSKWYTLNDVEHRILRKMKDPRIHFGINCASFSCPPLLNKAFTSKNVNSELEKLAISFINDPKRNKITANTIELSKIFLWFAKDFKYNGTLVSFLNKYSKITINPNAQKSYMDYNWNLNE</sequence>
<evidence type="ECO:0000313" key="3">
    <source>
        <dbReference type="Proteomes" id="UP000076715"/>
    </source>
</evidence>
<protein>
    <recommendedName>
        <fullName evidence="1">DUF547 domain-containing protein</fullName>
    </recommendedName>
</protein>
<comment type="caution">
    <text evidence="2">The sequence shown here is derived from an EMBL/GenBank/DDBJ whole genome shotgun (WGS) entry which is preliminary data.</text>
</comment>
<reference evidence="2 3" key="1">
    <citation type="submission" date="2016-01" db="EMBL/GenBank/DDBJ databases">
        <title>The draft genome sequence of Aquimarina sp. RZW4-3-2.</title>
        <authorList>
            <person name="Wang Y."/>
        </authorList>
    </citation>
    <scope>NUCLEOTIDE SEQUENCE [LARGE SCALE GENOMIC DNA]</scope>
    <source>
        <strain evidence="2 3">RZW4-3-2</strain>
    </source>
</reference>
<dbReference type="InterPro" id="IPR006869">
    <property type="entry name" value="DUF547"/>
</dbReference>
<evidence type="ECO:0000259" key="1">
    <source>
        <dbReference type="Pfam" id="PF04784"/>
    </source>
</evidence>
<feature type="domain" description="DUF547" evidence="1">
    <location>
        <begin position="56"/>
        <end position="161"/>
    </location>
</feature>
<dbReference type="PANTHER" id="PTHR46361:SF3">
    <property type="entry name" value="ELECTRON CARRIER_ PROTEIN DISULFIDE OXIDOREDUCTASE"/>
    <property type="match status" value="1"/>
</dbReference>
<dbReference type="AlphaFoldDB" id="A0A163B4M4"/>
<evidence type="ECO:0000313" key="2">
    <source>
        <dbReference type="EMBL" id="KZS41050.1"/>
    </source>
</evidence>
<proteinExistence type="predicted"/>
<dbReference type="PANTHER" id="PTHR46361">
    <property type="entry name" value="ELECTRON CARRIER/ PROTEIN DISULFIDE OXIDOREDUCTASE"/>
    <property type="match status" value="1"/>
</dbReference>
<dbReference type="STRING" id="1642818.AWE51_24080"/>
<accession>A0A163B4M4</accession>
<dbReference type="Proteomes" id="UP000076715">
    <property type="component" value="Unassembled WGS sequence"/>
</dbReference>
<organism evidence="2 3">
    <name type="scientific">Aquimarina aggregata</name>
    <dbReference type="NCBI Taxonomy" id="1642818"/>
    <lineage>
        <taxon>Bacteria</taxon>
        <taxon>Pseudomonadati</taxon>
        <taxon>Bacteroidota</taxon>
        <taxon>Flavobacteriia</taxon>
        <taxon>Flavobacteriales</taxon>
        <taxon>Flavobacteriaceae</taxon>
        <taxon>Aquimarina</taxon>
    </lineage>
</organism>
<dbReference type="EMBL" id="LQRT01000008">
    <property type="protein sequence ID" value="KZS41050.1"/>
    <property type="molecule type" value="Genomic_DNA"/>
</dbReference>
<keyword evidence="3" id="KW-1185">Reference proteome</keyword>
<gene>
    <name evidence="2" type="ORF">AWE51_24080</name>
</gene>